<accession>A0A554VMA1</accession>
<organism evidence="3 4">
    <name type="scientific">Aquimarina algiphila</name>
    <dbReference type="NCBI Taxonomy" id="2047982"/>
    <lineage>
        <taxon>Bacteria</taxon>
        <taxon>Pseudomonadati</taxon>
        <taxon>Bacteroidota</taxon>
        <taxon>Flavobacteriia</taxon>
        <taxon>Flavobacteriales</taxon>
        <taxon>Flavobacteriaceae</taxon>
        <taxon>Aquimarina</taxon>
    </lineage>
</organism>
<evidence type="ECO:0000313" key="4">
    <source>
        <dbReference type="Proteomes" id="UP000318833"/>
    </source>
</evidence>
<keyword evidence="2" id="KW-0732">Signal</keyword>
<evidence type="ECO:0000256" key="1">
    <source>
        <dbReference type="SAM" id="MobiDB-lite"/>
    </source>
</evidence>
<feature type="signal peptide" evidence="2">
    <location>
        <begin position="1"/>
        <end position="26"/>
    </location>
</feature>
<dbReference type="Pfam" id="PF01391">
    <property type="entry name" value="Collagen"/>
    <property type="match status" value="1"/>
</dbReference>
<evidence type="ECO:0000256" key="2">
    <source>
        <dbReference type="SAM" id="SignalP"/>
    </source>
</evidence>
<proteinExistence type="predicted"/>
<protein>
    <submittedName>
        <fullName evidence="3">Collagen-like protein</fullName>
    </submittedName>
</protein>
<dbReference type="AlphaFoldDB" id="A0A554VMA1"/>
<keyword evidence="3" id="KW-0176">Collagen</keyword>
<feature type="chain" id="PRO_5022099536" evidence="2">
    <location>
        <begin position="27"/>
        <end position="204"/>
    </location>
</feature>
<dbReference type="RefSeq" id="WP_109436323.1">
    <property type="nucleotide sequence ID" value="NZ_CANLFO010000010.1"/>
</dbReference>
<feature type="compositionally biased region" description="Low complexity" evidence="1">
    <location>
        <begin position="37"/>
        <end position="51"/>
    </location>
</feature>
<sequence length="204" mass="21788">MKAITNLVKGMMIVMVSLLIFSCSDGEDGAIGPAGQNGIDGIDGTNGTDGNDGADGVDGPPGTANVIYSDWIPADFPGGIDSDKSMLLLSSLTAFDKDTDAILVYGRNPANALFFNVYELPYFNVDNEEFYGIEMGEGTGFESLRVRGQTTDGLLKAFSFFDDFRYVIIPGGVSTNPTSSATKSSIDYSSMSYEEVKTLFNIPE</sequence>
<reference evidence="3 4" key="1">
    <citation type="submission" date="2019-07" db="EMBL/GenBank/DDBJ databases">
        <title>The draft genome sequence of Aquimarina algiphila M91.</title>
        <authorList>
            <person name="Meng X."/>
        </authorList>
    </citation>
    <scope>NUCLEOTIDE SEQUENCE [LARGE SCALE GENOMIC DNA]</scope>
    <source>
        <strain evidence="3 4">M91</strain>
    </source>
</reference>
<gene>
    <name evidence="3" type="ORF">FOF46_08935</name>
</gene>
<name>A0A554VMA1_9FLAO</name>
<dbReference type="EMBL" id="VLNR01000014">
    <property type="protein sequence ID" value="TSE09369.1"/>
    <property type="molecule type" value="Genomic_DNA"/>
</dbReference>
<comment type="caution">
    <text evidence="3">The sequence shown here is derived from an EMBL/GenBank/DDBJ whole genome shotgun (WGS) entry which is preliminary data.</text>
</comment>
<keyword evidence="4" id="KW-1185">Reference proteome</keyword>
<dbReference type="OrthoDB" id="679784at2"/>
<evidence type="ECO:0000313" key="3">
    <source>
        <dbReference type="EMBL" id="TSE09369.1"/>
    </source>
</evidence>
<dbReference type="Proteomes" id="UP000318833">
    <property type="component" value="Unassembled WGS sequence"/>
</dbReference>
<dbReference type="InterPro" id="IPR008160">
    <property type="entry name" value="Collagen"/>
</dbReference>
<dbReference type="PROSITE" id="PS51257">
    <property type="entry name" value="PROKAR_LIPOPROTEIN"/>
    <property type="match status" value="1"/>
</dbReference>
<feature type="region of interest" description="Disordered" evidence="1">
    <location>
        <begin position="32"/>
        <end position="59"/>
    </location>
</feature>